<dbReference type="GO" id="GO:0009982">
    <property type="term" value="F:pseudouridine synthase activity"/>
    <property type="evidence" value="ECO:0007669"/>
    <property type="project" value="InterPro"/>
</dbReference>
<sequence>PSATKIAGEHPEWAQRCTVEPARPGEPCALTIFMAEVGLDDIQLLRWCSWMDRRLTTERPGFAGRSLFKASTIDFSENTLSVKGIKALCGLLEKHRVRCEVLRLSGNRIGNEGLRCIAKYLASSSQAPVQELLLTKNRFSMEGVIWLLGSLALHPAYPVWNAATQRFVPLWLRLESNRATQEAHRALAEACERLCFAVCLGERTEDEACGPRRCVNAACSDQLKHNCVAHLSGTAWKGTVPAPGFHARAFFSAQGQPEMKASNGGASARREEPRVLYEDEDLAVVLKPCGWSTTPQPEGVDPSWVWLAPAARRARVAKLVAQESAAPLQGWLLLQFGHDPVCDACRDQTLDRGLAHRLDVETSGPLLIGKTHKGYEHARNQILLGLLKDYVALVHGSYAPERVRGECHLAIDTSTYLETGKVSVDARGQAASTVWEVLAEYECPDKRERYSLLHCRMVTLRTHQLRAHMKHLGHPLVGDSLYASGLVPDFCPRLFLHKIRIGFFNLRGEACLLRCPLQAAPELWRALGRLKKVGGMALLGCGAPGR</sequence>
<dbReference type="Pfam" id="PF13516">
    <property type="entry name" value="LRR_6"/>
    <property type="match status" value="1"/>
</dbReference>
<dbReference type="InterPro" id="IPR020103">
    <property type="entry name" value="PsdUridine_synth_cat_dom_sf"/>
</dbReference>
<dbReference type="Gene3D" id="3.30.2350.10">
    <property type="entry name" value="Pseudouridine synthase"/>
    <property type="match status" value="1"/>
</dbReference>
<dbReference type="InterPro" id="IPR006145">
    <property type="entry name" value="PsdUridine_synth_RsuA/RluA"/>
</dbReference>
<dbReference type="EMBL" id="CAJNDS010000744">
    <property type="protein sequence ID" value="CAE7231488.1"/>
    <property type="molecule type" value="Genomic_DNA"/>
</dbReference>
<protein>
    <recommendedName>
        <fullName evidence="2">Pseudouridine synthase RsuA/RluA-like domain-containing protein</fullName>
    </recommendedName>
</protein>
<gene>
    <name evidence="3" type="ORF">SNAT2548_LOCUS9492</name>
</gene>
<evidence type="ECO:0000259" key="2">
    <source>
        <dbReference type="Pfam" id="PF00849"/>
    </source>
</evidence>
<dbReference type="GO" id="GO:0000455">
    <property type="term" value="P:enzyme-directed rRNA pseudouridine synthesis"/>
    <property type="evidence" value="ECO:0007669"/>
    <property type="project" value="TreeGrafter"/>
</dbReference>
<dbReference type="InterPro" id="IPR032675">
    <property type="entry name" value="LRR_dom_sf"/>
</dbReference>
<dbReference type="PANTHER" id="PTHR21600:SF87">
    <property type="entry name" value="RNA PSEUDOURIDYLATE SYNTHASE DOMAIN-CONTAINING PROTEIN 1"/>
    <property type="match status" value="1"/>
</dbReference>
<dbReference type="SUPFAM" id="SSF52047">
    <property type="entry name" value="RNI-like"/>
    <property type="match status" value="1"/>
</dbReference>
<proteinExistence type="inferred from homology"/>
<keyword evidence="4" id="KW-1185">Reference proteome</keyword>
<dbReference type="Gene3D" id="3.80.10.10">
    <property type="entry name" value="Ribonuclease Inhibitor"/>
    <property type="match status" value="1"/>
</dbReference>
<evidence type="ECO:0000256" key="1">
    <source>
        <dbReference type="ARBA" id="ARBA00010876"/>
    </source>
</evidence>
<dbReference type="PANTHER" id="PTHR21600">
    <property type="entry name" value="MITOCHONDRIAL RNA PSEUDOURIDINE SYNTHASE"/>
    <property type="match status" value="1"/>
</dbReference>
<name>A0A812KWL5_9DINO</name>
<dbReference type="InterPro" id="IPR001611">
    <property type="entry name" value="Leu-rich_rpt"/>
</dbReference>
<organism evidence="3 4">
    <name type="scientific">Symbiodinium natans</name>
    <dbReference type="NCBI Taxonomy" id="878477"/>
    <lineage>
        <taxon>Eukaryota</taxon>
        <taxon>Sar</taxon>
        <taxon>Alveolata</taxon>
        <taxon>Dinophyceae</taxon>
        <taxon>Suessiales</taxon>
        <taxon>Symbiodiniaceae</taxon>
        <taxon>Symbiodinium</taxon>
    </lineage>
</organism>
<dbReference type="Pfam" id="PF00849">
    <property type="entry name" value="PseudoU_synth_2"/>
    <property type="match status" value="1"/>
</dbReference>
<dbReference type="GO" id="GO:0003723">
    <property type="term" value="F:RNA binding"/>
    <property type="evidence" value="ECO:0007669"/>
    <property type="project" value="InterPro"/>
</dbReference>
<reference evidence="3" key="1">
    <citation type="submission" date="2021-02" db="EMBL/GenBank/DDBJ databases">
        <authorList>
            <person name="Dougan E. K."/>
            <person name="Rhodes N."/>
            <person name="Thang M."/>
            <person name="Chan C."/>
        </authorList>
    </citation>
    <scope>NUCLEOTIDE SEQUENCE</scope>
</reference>
<dbReference type="InterPro" id="IPR050188">
    <property type="entry name" value="RluA_PseudoU_synthase"/>
</dbReference>
<feature type="non-terminal residue" evidence="3">
    <location>
        <position position="546"/>
    </location>
</feature>
<evidence type="ECO:0000313" key="3">
    <source>
        <dbReference type="EMBL" id="CAE7231488.1"/>
    </source>
</evidence>
<dbReference type="SUPFAM" id="SSF55120">
    <property type="entry name" value="Pseudouridine synthase"/>
    <property type="match status" value="1"/>
</dbReference>
<feature type="domain" description="Pseudouridine synthase RsuA/RluA-like" evidence="2">
    <location>
        <begin position="354"/>
        <end position="471"/>
    </location>
</feature>
<dbReference type="OrthoDB" id="415906at2759"/>
<comment type="similarity">
    <text evidence="1">Belongs to the pseudouridine synthase RluA family.</text>
</comment>
<dbReference type="AlphaFoldDB" id="A0A812KWL5"/>
<dbReference type="CDD" id="cd02869">
    <property type="entry name" value="PseudoU_synth_RluA_like"/>
    <property type="match status" value="1"/>
</dbReference>
<dbReference type="Proteomes" id="UP000604046">
    <property type="component" value="Unassembled WGS sequence"/>
</dbReference>
<evidence type="ECO:0000313" key="4">
    <source>
        <dbReference type="Proteomes" id="UP000604046"/>
    </source>
</evidence>
<comment type="caution">
    <text evidence="3">The sequence shown here is derived from an EMBL/GenBank/DDBJ whole genome shotgun (WGS) entry which is preliminary data.</text>
</comment>
<accession>A0A812KWL5</accession>